<dbReference type="GO" id="GO:0006631">
    <property type="term" value="P:fatty acid metabolic process"/>
    <property type="evidence" value="ECO:0007669"/>
    <property type="project" value="TreeGrafter"/>
</dbReference>
<sequence length="532" mass="58353">MTAATDSTTLARNRTYPTYAAMLAAHADTLGERTAFWFEDETWSFAQSLRRANRVAQGLMAEGLEPGARISFIGKNDSRYFDILGGCAISRHVLAPINWRLAPPEIVDLLMDFDIRMIFLTAEMAPLAEVIRRECPGVRRIIGIGTEIEGGPAFDDWMADQPDQALASCPEPDDILLQIHTSGTTGRPKGAMLTNRNVMALGAHVDAGDVGEWGHDDISLVPLPLFHSGGTCYALYSIYSGGGTYITREPHPDLIFEACRRQRITKAGFVPAVIQMILNHPDFDRTHFTSLRCVYYGGAPITAALLEQAMDEMGCGFHQLFGMTESSTAGTSLFPEDHDASRPELLKSCGRPQSDTQIRIVDGDRKELPQGETGEIALRTPCIMAGYHNRPEASAEAIVDGWYYTGDMGYLSAEGYLYIRDRLKDMIISGGENIYPAEIEQALAKHPDILESGAIGVPSEKWGEEVKACVTLRPGATLTEAEVIAHCRTLLAGYKCPKSVDFHDALPRNANGKILKRVLREPYWAGAARQVG</sequence>
<comment type="catalytic activity">
    <reaction evidence="3">
        <text>3-(methylsulfanyl)propanoate + ATP + CoA = 3-(methylsulfanyl)propanoyl-CoA + AMP + diphosphate</text>
        <dbReference type="Rhea" id="RHEA:43052"/>
        <dbReference type="ChEBI" id="CHEBI:30616"/>
        <dbReference type="ChEBI" id="CHEBI:33019"/>
        <dbReference type="ChEBI" id="CHEBI:49016"/>
        <dbReference type="ChEBI" id="CHEBI:57287"/>
        <dbReference type="ChEBI" id="CHEBI:82815"/>
        <dbReference type="ChEBI" id="CHEBI:456215"/>
        <dbReference type="EC" id="6.2.1.44"/>
    </reaction>
    <physiologicalReaction direction="left-to-right" evidence="3">
        <dbReference type="Rhea" id="RHEA:43053"/>
    </physiologicalReaction>
</comment>
<evidence type="ECO:0000313" key="8">
    <source>
        <dbReference type="EMBL" id="MWB78207.1"/>
    </source>
</evidence>
<evidence type="ECO:0000259" key="7">
    <source>
        <dbReference type="Pfam" id="PF13193"/>
    </source>
</evidence>
<accession>A0A844W339</accession>
<organism evidence="8 9">
    <name type="scientific">Pseudooceanicola pacificus</name>
    <dbReference type="NCBI Taxonomy" id="2676438"/>
    <lineage>
        <taxon>Bacteria</taxon>
        <taxon>Pseudomonadati</taxon>
        <taxon>Pseudomonadota</taxon>
        <taxon>Alphaproteobacteria</taxon>
        <taxon>Rhodobacterales</taxon>
        <taxon>Paracoccaceae</taxon>
        <taxon>Pseudooceanicola</taxon>
    </lineage>
</organism>
<reference evidence="8 9" key="1">
    <citation type="submission" date="2019-11" db="EMBL/GenBank/DDBJ databases">
        <title>Pseudooceanicola pacifica sp. nov., isolated from deep-sea sediment of the Pacific Ocean.</title>
        <authorList>
            <person name="Lyu L."/>
        </authorList>
    </citation>
    <scope>NUCLEOTIDE SEQUENCE [LARGE SCALE GENOMIC DNA]</scope>
    <source>
        <strain evidence="8 9">216_PA32_1</strain>
    </source>
</reference>
<dbReference type="PANTHER" id="PTHR43201:SF32">
    <property type="entry name" value="2-SUCCINYLBENZOATE--COA LIGASE, CHLOROPLASTIC_PEROXISOMAL"/>
    <property type="match status" value="1"/>
</dbReference>
<evidence type="ECO:0000313" key="9">
    <source>
        <dbReference type="Proteomes" id="UP000443843"/>
    </source>
</evidence>
<dbReference type="Gene3D" id="3.30.300.30">
    <property type="match status" value="1"/>
</dbReference>
<gene>
    <name evidence="8" type="ORF">GLS40_09240</name>
</gene>
<evidence type="ECO:0000256" key="3">
    <source>
        <dbReference type="ARBA" id="ARBA00051915"/>
    </source>
</evidence>
<dbReference type="EC" id="6.2.1.44" evidence="4"/>
<dbReference type="GO" id="GO:0031956">
    <property type="term" value="F:medium-chain fatty acid-CoA ligase activity"/>
    <property type="evidence" value="ECO:0007669"/>
    <property type="project" value="TreeGrafter"/>
</dbReference>
<evidence type="ECO:0000256" key="2">
    <source>
        <dbReference type="ARBA" id="ARBA00022598"/>
    </source>
</evidence>
<dbReference type="PANTHER" id="PTHR43201">
    <property type="entry name" value="ACYL-COA SYNTHETASE"/>
    <property type="match status" value="1"/>
</dbReference>
<protein>
    <recommendedName>
        <fullName evidence="5">3-methylmercaptopropionyl-CoA ligase</fullName>
        <ecNumber evidence="4">6.2.1.44</ecNumber>
    </recommendedName>
</protein>
<comment type="caution">
    <text evidence="8">The sequence shown here is derived from an EMBL/GenBank/DDBJ whole genome shotgun (WGS) entry which is preliminary data.</text>
</comment>
<name>A0A844W339_9RHOB</name>
<evidence type="ECO:0000259" key="6">
    <source>
        <dbReference type="Pfam" id="PF00501"/>
    </source>
</evidence>
<proteinExistence type="inferred from homology"/>
<dbReference type="RefSeq" id="WP_160382472.1">
    <property type="nucleotide sequence ID" value="NZ_WNXQ01000004.1"/>
</dbReference>
<feature type="domain" description="AMP-dependent synthetase/ligase" evidence="6">
    <location>
        <begin position="25"/>
        <end position="388"/>
    </location>
</feature>
<feature type="domain" description="AMP-binding enzyme C-terminal" evidence="7">
    <location>
        <begin position="438"/>
        <end position="513"/>
    </location>
</feature>
<dbReference type="Pfam" id="PF13193">
    <property type="entry name" value="AMP-binding_C"/>
    <property type="match status" value="1"/>
</dbReference>
<dbReference type="Gene3D" id="3.40.50.12780">
    <property type="entry name" value="N-terminal domain of ligase-like"/>
    <property type="match status" value="1"/>
</dbReference>
<dbReference type="Pfam" id="PF00501">
    <property type="entry name" value="AMP-binding"/>
    <property type="match status" value="1"/>
</dbReference>
<dbReference type="Proteomes" id="UP000443843">
    <property type="component" value="Unassembled WGS sequence"/>
</dbReference>
<dbReference type="NCBIfam" id="NF004837">
    <property type="entry name" value="PRK06187.1"/>
    <property type="match status" value="1"/>
</dbReference>
<dbReference type="InterPro" id="IPR042099">
    <property type="entry name" value="ANL_N_sf"/>
</dbReference>
<dbReference type="SUPFAM" id="SSF56801">
    <property type="entry name" value="Acetyl-CoA synthetase-like"/>
    <property type="match status" value="1"/>
</dbReference>
<comment type="similarity">
    <text evidence="1">Belongs to the ATP-dependent AMP-binding enzyme family.</text>
</comment>
<keyword evidence="2 8" id="KW-0436">Ligase</keyword>
<dbReference type="InterPro" id="IPR045851">
    <property type="entry name" value="AMP-bd_C_sf"/>
</dbReference>
<keyword evidence="9" id="KW-1185">Reference proteome</keyword>
<evidence type="ECO:0000256" key="5">
    <source>
        <dbReference type="ARBA" id="ARBA00067668"/>
    </source>
</evidence>
<dbReference type="FunFam" id="3.30.300.30:FF:000008">
    <property type="entry name" value="2,3-dihydroxybenzoate-AMP ligase"/>
    <property type="match status" value="1"/>
</dbReference>
<dbReference type="CDD" id="cd17631">
    <property type="entry name" value="FACL_FadD13-like"/>
    <property type="match status" value="1"/>
</dbReference>
<dbReference type="InterPro" id="IPR025110">
    <property type="entry name" value="AMP-bd_C"/>
</dbReference>
<dbReference type="InterPro" id="IPR000873">
    <property type="entry name" value="AMP-dep_synth/lig_dom"/>
</dbReference>
<evidence type="ECO:0000256" key="4">
    <source>
        <dbReference type="ARBA" id="ARBA00066616"/>
    </source>
</evidence>
<evidence type="ECO:0000256" key="1">
    <source>
        <dbReference type="ARBA" id="ARBA00006432"/>
    </source>
</evidence>
<dbReference type="EMBL" id="WNXQ01000004">
    <property type="protein sequence ID" value="MWB78207.1"/>
    <property type="molecule type" value="Genomic_DNA"/>
</dbReference>
<dbReference type="AlphaFoldDB" id="A0A844W339"/>